<name>A0A7W3QJE8_ACTNM</name>
<feature type="signal peptide" evidence="1">
    <location>
        <begin position="1"/>
        <end position="22"/>
    </location>
</feature>
<dbReference type="EMBL" id="JACJIA010000001">
    <property type="protein sequence ID" value="MBA8948868.1"/>
    <property type="molecule type" value="Genomic_DNA"/>
</dbReference>
<organism evidence="2 3">
    <name type="scientific">Actinomadura namibiensis</name>
    <dbReference type="NCBI Taxonomy" id="182080"/>
    <lineage>
        <taxon>Bacteria</taxon>
        <taxon>Bacillati</taxon>
        <taxon>Actinomycetota</taxon>
        <taxon>Actinomycetes</taxon>
        <taxon>Streptosporangiales</taxon>
        <taxon>Thermomonosporaceae</taxon>
        <taxon>Actinomadura</taxon>
    </lineage>
</organism>
<accession>A0A7W3QJE8</accession>
<proteinExistence type="predicted"/>
<keyword evidence="3" id="KW-1185">Reference proteome</keyword>
<feature type="chain" id="PRO_5039610889" evidence="1">
    <location>
        <begin position="23"/>
        <end position="124"/>
    </location>
</feature>
<dbReference type="Proteomes" id="UP000572680">
    <property type="component" value="Unassembled WGS sequence"/>
</dbReference>
<sequence>MINMMTKSWSSLTAACPGTALGQGFAVASAGIAFPGGMPAHLGGGVPARLGGGMRRIDRVRNEGVDVLGLRLRGLRDEQRFQDQQGTSVFAYQSEGTAVPATADEYVPSIKGGVSGPYPWRQPV</sequence>
<gene>
    <name evidence="2" type="ORF">HNR61_000466</name>
</gene>
<reference evidence="2 3" key="1">
    <citation type="submission" date="2020-08" db="EMBL/GenBank/DDBJ databases">
        <title>Genomic Encyclopedia of Type Strains, Phase IV (KMG-IV): sequencing the most valuable type-strain genomes for metagenomic binning, comparative biology and taxonomic classification.</title>
        <authorList>
            <person name="Goeker M."/>
        </authorList>
    </citation>
    <scope>NUCLEOTIDE SEQUENCE [LARGE SCALE GENOMIC DNA]</scope>
    <source>
        <strain evidence="2 3">DSM 44197</strain>
    </source>
</reference>
<keyword evidence="1" id="KW-0732">Signal</keyword>
<dbReference type="AlphaFoldDB" id="A0A7W3QJE8"/>
<protein>
    <submittedName>
        <fullName evidence="2">Uncharacterized protein</fullName>
    </submittedName>
</protein>
<evidence type="ECO:0000313" key="3">
    <source>
        <dbReference type="Proteomes" id="UP000572680"/>
    </source>
</evidence>
<comment type="caution">
    <text evidence="2">The sequence shown here is derived from an EMBL/GenBank/DDBJ whole genome shotgun (WGS) entry which is preliminary data.</text>
</comment>
<evidence type="ECO:0000256" key="1">
    <source>
        <dbReference type="SAM" id="SignalP"/>
    </source>
</evidence>
<dbReference type="RefSeq" id="WP_182841430.1">
    <property type="nucleotide sequence ID" value="NZ_BAAALP010000006.1"/>
</dbReference>
<evidence type="ECO:0000313" key="2">
    <source>
        <dbReference type="EMBL" id="MBA8948868.1"/>
    </source>
</evidence>